<dbReference type="GO" id="GO:0016301">
    <property type="term" value="F:kinase activity"/>
    <property type="evidence" value="ECO:0007669"/>
    <property type="project" value="UniProtKB-KW"/>
</dbReference>
<dbReference type="SMART" id="SM00387">
    <property type="entry name" value="HATPase_c"/>
    <property type="match status" value="1"/>
</dbReference>
<keyword evidence="6 10" id="KW-0812">Transmembrane</keyword>
<dbReference type="SMART" id="SM00388">
    <property type="entry name" value="HisKA"/>
    <property type="match status" value="1"/>
</dbReference>
<protein>
    <recommendedName>
        <fullName evidence="3">histidine kinase</fullName>
        <ecNumber evidence="3">2.7.13.3</ecNumber>
    </recommendedName>
</protein>
<dbReference type="InterPro" id="IPR036890">
    <property type="entry name" value="HATPase_C_sf"/>
</dbReference>
<keyword evidence="13" id="KW-1185">Reference proteome</keyword>
<dbReference type="Proteomes" id="UP000297741">
    <property type="component" value="Unassembled WGS sequence"/>
</dbReference>
<accession>A0ABY2KHH7</accession>
<dbReference type="PANTHER" id="PTHR45436">
    <property type="entry name" value="SENSOR HISTIDINE KINASE YKOH"/>
    <property type="match status" value="1"/>
</dbReference>
<evidence type="ECO:0000256" key="6">
    <source>
        <dbReference type="ARBA" id="ARBA00022692"/>
    </source>
</evidence>
<dbReference type="InterPro" id="IPR003594">
    <property type="entry name" value="HATPase_dom"/>
</dbReference>
<dbReference type="InterPro" id="IPR003661">
    <property type="entry name" value="HisK_dim/P_dom"/>
</dbReference>
<keyword evidence="9 10" id="KW-0472">Membrane</keyword>
<evidence type="ECO:0000256" key="4">
    <source>
        <dbReference type="ARBA" id="ARBA00022553"/>
    </source>
</evidence>
<evidence type="ECO:0000256" key="10">
    <source>
        <dbReference type="SAM" id="Phobius"/>
    </source>
</evidence>
<organism evidence="12 13">
    <name type="scientific">Pseudotabrizicola sediminis</name>
    <dbReference type="NCBI Taxonomy" id="2486418"/>
    <lineage>
        <taxon>Bacteria</taxon>
        <taxon>Pseudomonadati</taxon>
        <taxon>Pseudomonadota</taxon>
        <taxon>Alphaproteobacteria</taxon>
        <taxon>Rhodobacterales</taxon>
        <taxon>Paracoccaceae</taxon>
        <taxon>Pseudotabrizicola</taxon>
    </lineage>
</organism>
<evidence type="ECO:0000256" key="1">
    <source>
        <dbReference type="ARBA" id="ARBA00000085"/>
    </source>
</evidence>
<dbReference type="Gene3D" id="1.10.287.130">
    <property type="match status" value="1"/>
</dbReference>
<keyword evidence="5" id="KW-0808">Transferase</keyword>
<evidence type="ECO:0000256" key="2">
    <source>
        <dbReference type="ARBA" id="ARBA00004370"/>
    </source>
</evidence>
<dbReference type="Gene3D" id="3.30.565.10">
    <property type="entry name" value="Histidine kinase-like ATPase, C-terminal domain"/>
    <property type="match status" value="1"/>
</dbReference>
<keyword evidence="7 12" id="KW-0418">Kinase</keyword>
<keyword evidence="8 10" id="KW-1133">Transmembrane helix</keyword>
<dbReference type="PRINTS" id="PR00344">
    <property type="entry name" value="BCTRLSENSOR"/>
</dbReference>
<dbReference type="PROSITE" id="PS50109">
    <property type="entry name" value="HIS_KIN"/>
    <property type="match status" value="1"/>
</dbReference>
<reference evidence="12 13" key="1">
    <citation type="submission" date="2018-11" db="EMBL/GenBank/DDBJ databases">
        <title>Tabrizicola sp. isolated from sediment of alpine lake.</title>
        <authorList>
            <person name="Liu Z."/>
        </authorList>
    </citation>
    <scope>NUCLEOTIDE SEQUENCE [LARGE SCALE GENOMIC DNA]</scope>
    <source>
        <strain evidence="12 13">DRYC-M-16</strain>
    </source>
</reference>
<keyword evidence="4" id="KW-0597">Phosphoprotein</keyword>
<feature type="transmembrane region" description="Helical" evidence="10">
    <location>
        <begin position="12"/>
        <end position="37"/>
    </location>
</feature>
<sequence length="474" mass="51011">MGSRLSSIPLTLRLPLMVAVLMSLVGLAASAVVLRALSTTQASQLRTMAELEFDSIRTSAMSMLIRDDTWELFDLLDRITQRGTGLRPIQAHLVDPYGRVIVSTEPAQFRIGSDGRQLISEAIPLDAPDYPLNEDSILLKRVVEGEGRSFGQVVVGFDVGALVAERKRTLTWLVMGNIAATLVLALAGYAIAVRAMRPISRLIHQMGIPGGAPQPIPAPEIPVGDTETARLYRSYNRMLRAVEDRNAAERRLADRERFVSLGRLAGTMAHEVNNPLGGLLNAVDTLRSFPDRPEVVARNADLLDRGLKHLRDVVRVTLDTHRQARGDVPLQTVDFEDLHALIRPEADRLGQTLIWDVTAAPATFVALPAGPVRQVALNLLLNASAVSGKGGEFGLILQSLDPGLAIVIKDSGTGLPSELRPRLLSDDPIEPGGGLGLRLVRDLVVGLGGTVSLGQSSSGLQEVIVVLACGKEKT</sequence>
<dbReference type="InterPro" id="IPR050428">
    <property type="entry name" value="TCS_sensor_his_kinase"/>
</dbReference>
<comment type="catalytic activity">
    <reaction evidence="1">
        <text>ATP + protein L-histidine = ADP + protein N-phospho-L-histidine.</text>
        <dbReference type="EC" id="2.7.13.3"/>
    </reaction>
</comment>
<dbReference type="CDD" id="cd00082">
    <property type="entry name" value="HisKA"/>
    <property type="match status" value="1"/>
</dbReference>
<proteinExistence type="predicted"/>
<dbReference type="InterPro" id="IPR004358">
    <property type="entry name" value="Sig_transdc_His_kin-like_C"/>
</dbReference>
<dbReference type="Pfam" id="PF02518">
    <property type="entry name" value="HATPase_c"/>
    <property type="match status" value="1"/>
</dbReference>
<dbReference type="PANTHER" id="PTHR45436:SF5">
    <property type="entry name" value="SENSOR HISTIDINE KINASE TRCS"/>
    <property type="match status" value="1"/>
</dbReference>
<evidence type="ECO:0000256" key="9">
    <source>
        <dbReference type="ARBA" id="ARBA00023136"/>
    </source>
</evidence>
<feature type="domain" description="Histidine kinase" evidence="11">
    <location>
        <begin position="267"/>
        <end position="471"/>
    </location>
</feature>
<dbReference type="EMBL" id="RPEM01000016">
    <property type="protein sequence ID" value="TGD41707.1"/>
    <property type="molecule type" value="Genomic_DNA"/>
</dbReference>
<evidence type="ECO:0000256" key="3">
    <source>
        <dbReference type="ARBA" id="ARBA00012438"/>
    </source>
</evidence>
<gene>
    <name evidence="12" type="ORF">EEB11_17555</name>
</gene>
<evidence type="ECO:0000313" key="13">
    <source>
        <dbReference type="Proteomes" id="UP000297741"/>
    </source>
</evidence>
<evidence type="ECO:0000259" key="11">
    <source>
        <dbReference type="PROSITE" id="PS50109"/>
    </source>
</evidence>
<dbReference type="EC" id="2.7.13.3" evidence="3"/>
<name>A0ABY2KHH7_9RHOB</name>
<comment type="caution">
    <text evidence="12">The sequence shown here is derived from an EMBL/GenBank/DDBJ whole genome shotgun (WGS) entry which is preliminary data.</text>
</comment>
<evidence type="ECO:0000256" key="5">
    <source>
        <dbReference type="ARBA" id="ARBA00022679"/>
    </source>
</evidence>
<evidence type="ECO:0000313" key="12">
    <source>
        <dbReference type="EMBL" id="TGD41707.1"/>
    </source>
</evidence>
<comment type="subcellular location">
    <subcellularLocation>
        <location evidence="2">Membrane</location>
    </subcellularLocation>
</comment>
<evidence type="ECO:0000256" key="7">
    <source>
        <dbReference type="ARBA" id="ARBA00022777"/>
    </source>
</evidence>
<dbReference type="InterPro" id="IPR036097">
    <property type="entry name" value="HisK_dim/P_sf"/>
</dbReference>
<evidence type="ECO:0000256" key="8">
    <source>
        <dbReference type="ARBA" id="ARBA00022989"/>
    </source>
</evidence>
<dbReference type="SUPFAM" id="SSF55874">
    <property type="entry name" value="ATPase domain of HSP90 chaperone/DNA topoisomerase II/histidine kinase"/>
    <property type="match status" value="1"/>
</dbReference>
<dbReference type="SUPFAM" id="SSF47384">
    <property type="entry name" value="Homodimeric domain of signal transducing histidine kinase"/>
    <property type="match status" value="1"/>
</dbReference>
<dbReference type="InterPro" id="IPR005467">
    <property type="entry name" value="His_kinase_dom"/>
</dbReference>
<feature type="transmembrane region" description="Helical" evidence="10">
    <location>
        <begin position="170"/>
        <end position="192"/>
    </location>
</feature>